<evidence type="ECO:0000313" key="2">
    <source>
        <dbReference type="Proteomes" id="UP000828048"/>
    </source>
</evidence>
<reference evidence="1 2" key="1">
    <citation type="journal article" date="2021" name="Hortic Res">
        <title>High-quality reference genome and annotation aids understanding of berry development for evergreen blueberry (Vaccinium darrowii).</title>
        <authorList>
            <person name="Yu J."/>
            <person name="Hulse-Kemp A.M."/>
            <person name="Babiker E."/>
            <person name="Staton M."/>
        </authorList>
    </citation>
    <scope>NUCLEOTIDE SEQUENCE [LARGE SCALE GENOMIC DNA]</scope>
    <source>
        <strain evidence="2">cv. NJ 8807/NJ 8810</strain>
        <tissue evidence="1">Young leaf</tissue>
    </source>
</reference>
<protein>
    <submittedName>
        <fullName evidence="1">Uncharacterized protein</fullName>
    </submittedName>
</protein>
<comment type="caution">
    <text evidence="1">The sequence shown here is derived from an EMBL/GenBank/DDBJ whole genome shotgun (WGS) entry which is preliminary data.</text>
</comment>
<accession>A0ACB7Z5Y0</accession>
<keyword evidence="2" id="KW-1185">Reference proteome</keyword>
<sequence length="230" mass="26341">MASPPPPIKPKAHQYYATTTNATTTANSSDSSTSPSPPPSPRRRHSNFSQCRRRLPQRLQSFSPREIFIAGIFLRRRIRYFLLLLPLLYVLGLIMCVCPFSFMMHPRPLPGSLYRSHQIFDKLWDDIRSDNSSAIQPSSLWRYKRKLKEQKPCPETTSGRNFGASMLGHYLIVEANGGLNQQRSSICNAVAVAGLLNATLVIPQFDFHSVWKDPRREIYNNPSSFFFFFE</sequence>
<proteinExistence type="predicted"/>
<dbReference type="EMBL" id="CM037154">
    <property type="protein sequence ID" value="KAH7860747.1"/>
    <property type="molecule type" value="Genomic_DNA"/>
</dbReference>
<organism evidence="1 2">
    <name type="scientific">Vaccinium darrowii</name>
    <dbReference type="NCBI Taxonomy" id="229202"/>
    <lineage>
        <taxon>Eukaryota</taxon>
        <taxon>Viridiplantae</taxon>
        <taxon>Streptophyta</taxon>
        <taxon>Embryophyta</taxon>
        <taxon>Tracheophyta</taxon>
        <taxon>Spermatophyta</taxon>
        <taxon>Magnoliopsida</taxon>
        <taxon>eudicotyledons</taxon>
        <taxon>Gunneridae</taxon>
        <taxon>Pentapetalae</taxon>
        <taxon>asterids</taxon>
        <taxon>Ericales</taxon>
        <taxon>Ericaceae</taxon>
        <taxon>Vaccinioideae</taxon>
        <taxon>Vaccinieae</taxon>
        <taxon>Vaccinium</taxon>
    </lineage>
</organism>
<evidence type="ECO:0000313" key="1">
    <source>
        <dbReference type="EMBL" id="KAH7860747.1"/>
    </source>
</evidence>
<name>A0ACB7Z5Y0_9ERIC</name>
<gene>
    <name evidence="1" type="ORF">Vadar_017603</name>
</gene>
<dbReference type="Proteomes" id="UP000828048">
    <property type="component" value="Chromosome 4"/>
</dbReference>